<organism evidence="2 3">
    <name type="scientific">Solanum tuberosum</name>
    <name type="common">Potato</name>
    <dbReference type="NCBI Taxonomy" id="4113"/>
    <lineage>
        <taxon>Eukaryota</taxon>
        <taxon>Viridiplantae</taxon>
        <taxon>Streptophyta</taxon>
        <taxon>Embryophyta</taxon>
        <taxon>Tracheophyta</taxon>
        <taxon>Spermatophyta</taxon>
        <taxon>Magnoliopsida</taxon>
        <taxon>eudicotyledons</taxon>
        <taxon>Gunneridae</taxon>
        <taxon>Pentapetalae</taxon>
        <taxon>asterids</taxon>
        <taxon>lamiids</taxon>
        <taxon>Solanales</taxon>
        <taxon>Solanaceae</taxon>
        <taxon>Solanoideae</taxon>
        <taxon>Solaneae</taxon>
        <taxon>Solanum</taxon>
    </lineage>
</organism>
<evidence type="ECO:0000313" key="2">
    <source>
        <dbReference type="EnsemblPlants" id="PGSC0003DMT400008869"/>
    </source>
</evidence>
<keyword evidence="3" id="KW-1185">Reference proteome</keyword>
<feature type="coiled-coil region" evidence="1">
    <location>
        <begin position="52"/>
        <end position="93"/>
    </location>
</feature>
<protein>
    <submittedName>
        <fullName evidence="2">Leucine-rich repeat resistance protein</fullName>
    </submittedName>
</protein>
<reference evidence="3" key="1">
    <citation type="journal article" date="2011" name="Nature">
        <title>Genome sequence and analysis of the tuber crop potato.</title>
        <authorList>
            <consortium name="The Potato Genome Sequencing Consortium"/>
        </authorList>
    </citation>
    <scope>NUCLEOTIDE SEQUENCE [LARGE SCALE GENOMIC DNA]</scope>
    <source>
        <strain evidence="3">cv. DM1-3 516 R44</strain>
    </source>
</reference>
<evidence type="ECO:0000313" key="3">
    <source>
        <dbReference type="Proteomes" id="UP000011115"/>
    </source>
</evidence>
<sequence length="128" mass="14725">MGPDTHGNVRTLGKGAAPSFVYGPLYKRSQNEQRDFDKRVEIEVQKVTSTLKIEMEEKLFEAKEEIEVMDKKLSKAEEDMEMMKKKLSEANMSMEEKIDDKVKAGILAYVDSWVLLLAQIENHLVMSR</sequence>
<proteinExistence type="predicted"/>
<reference evidence="2" key="2">
    <citation type="submission" date="2015-06" db="UniProtKB">
        <authorList>
            <consortium name="EnsemblPlants"/>
        </authorList>
    </citation>
    <scope>IDENTIFICATION</scope>
    <source>
        <strain evidence="2">DM1-3 516 R44</strain>
    </source>
</reference>
<dbReference type="Proteomes" id="UP000011115">
    <property type="component" value="Unassembled WGS sequence"/>
</dbReference>
<dbReference type="AlphaFoldDB" id="M0ZV72"/>
<dbReference type="InParanoid" id="M0ZV72"/>
<dbReference type="HOGENOM" id="CLU_112665_1_0_1"/>
<keyword evidence="1" id="KW-0175">Coiled coil</keyword>
<dbReference type="EnsemblPlants" id="PGSC0003DMT400008869">
    <property type="protein sequence ID" value="PGSC0003DMT400008869"/>
    <property type="gene ID" value="PGSC0003DMG400003444"/>
</dbReference>
<name>M0ZV72_SOLTU</name>
<evidence type="ECO:0000256" key="1">
    <source>
        <dbReference type="SAM" id="Coils"/>
    </source>
</evidence>
<dbReference type="Gramene" id="PGSC0003DMT400008869">
    <property type="protein sequence ID" value="PGSC0003DMT400008869"/>
    <property type="gene ID" value="PGSC0003DMG400003444"/>
</dbReference>
<accession>M0ZV72</accession>
<dbReference type="PaxDb" id="4113-PGSC0003DMT400008869"/>